<proteinExistence type="predicted"/>
<comment type="caution">
    <text evidence="2">The sequence shown here is derived from an EMBL/GenBank/DDBJ whole genome shotgun (WGS) entry which is preliminary data.</text>
</comment>
<keyword evidence="1" id="KW-1133">Transmembrane helix</keyword>
<gene>
    <name evidence="2" type="ORF">Tcan_16059</name>
</gene>
<evidence type="ECO:0000313" key="2">
    <source>
        <dbReference type="EMBL" id="KHN81518.1"/>
    </source>
</evidence>
<keyword evidence="3" id="KW-1185">Reference proteome</keyword>
<feature type="transmembrane region" description="Helical" evidence="1">
    <location>
        <begin position="66"/>
        <end position="86"/>
    </location>
</feature>
<keyword evidence="1" id="KW-0472">Membrane</keyword>
<dbReference type="EMBL" id="JPKZ01001511">
    <property type="protein sequence ID" value="KHN81518.1"/>
    <property type="molecule type" value="Genomic_DNA"/>
</dbReference>
<dbReference type="Proteomes" id="UP000031036">
    <property type="component" value="Unassembled WGS sequence"/>
</dbReference>
<name>A0A0B2VIY5_TOXCA</name>
<sequence>MEQESCLSVHHGLLLAHQSRAEIRLDPRFDILIFLLEMLKERDLKPKECWMPACSLRESVETIATLVKVILMVALLVYAGAAMTVTQESGIPLGQKDGREMQ</sequence>
<protein>
    <submittedName>
        <fullName evidence="2">Uncharacterized protein</fullName>
    </submittedName>
</protein>
<keyword evidence="1" id="KW-0812">Transmembrane</keyword>
<evidence type="ECO:0000313" key="3">
    <source>
        <dbReference type="Proteomes" id="UP000031036"/>
    </source>
</evidence>
<reference evidence="2 3" key="1">
    <citation type="submission" date="2014-11" db="EMBL/GenBank/DDBJ databases">
        <title>Genetic blueprint of the zoonotic pathogen Toxocara canis.</title>
        <authorList>
            <person name="Zhu X.-Q."/>
            <person name="Korhonen P.K."/>
            <person name="Cai H."/>
            <person name="Young N.D."/>
            <person name="Nejsum P."/>
            <person name="von Samson-Himmelstjerna G."/>
            <person name="Boag P.R."/>
            <person name="Tan P."/>
            <person name="Li Q."/>
            <person name="Min J."/>
            <person name="Yang Y."/>
            <person name="Wang X."/>
            <person name="Fang X."/>
            <person name="Hall R.S."/>
            <person name="Hofmann A."/>
            <person name="Sternberg P.W."/>
            <person name="Jex A.R."/>
            <person name="Gasser R.B."/>
        </authorList>
    </citation>
    <scope>NUCLEOTIDE SEQUENCE [LARGE SCALE GENOMIC DNA]</scope>
    <source>
        <strain evidence="2">PN_DK_2014</strain>
    </source>
</reference>
<evidence type="ECO:0000256" key="1">
    <source>
        <dbReference type="SAM" id="Phobius"/>
    </source>
</evidence>
<organism evidence="2 3">
    <name type="scientific">Toxocara canis</name>
    <name type="common">Canine roundworm</name>
    <dbReference type="NCBI Taxonomy" id="6265"/>
    <lineage>
        <taxon>Eukaryota</taxon>
        <taxon>Metazoa</taxon>
        <taxon>Ecdysozoa</taxon>
        <taxon>Nematoda</taxon>
        <taxon>Chromadorea</taxon>
        <taxon>Rhabditida</taxon>
        <taxon>Spirurina</taxon>
        <taxon>Ascaridomorpha</taxon>
        <taxon>Ascaridoidea</taxon>
        <taxon>Toxocaridae</taxon>
        <taxon>Toxocara</taxon>
    </lineage>
</organism>
<dbReference type="AlphaFoldDB" id="A0A0B2VIY5"/>
<accession>A0A0B2VIY5</accession>